<dbReference type="Pfam" id="PF11887">
    <property type="entry name" value="Mce4_CUP1"/>
    <property type="match status" value="1"/>
</dbReference>
<evidence type="ECO:0000313" key="4">
    <source>
        <dbReference type="Proteomes" id="UP000812982"/>
    </source>
</evidence>
<evidence type="ECO:0000259" key="2">
    <source>
        <dbReference type="Pfam" id="PF11887"/>
    </source>
</evidence>
<evidence type="ECO:0000259" key="1">
    <source>
        <dbReference type="Pfam" id="PF02470"/>
    </source>
</evidence>
<dbReference type="InterPro" id="IPR005693">
    <property type="entry name" value="Mce"/>
</dbReference>
<dbReference type="PANTHER" id="PTHR33371">
    <property type="entry name" value="INTERMEMBRANE PHOSPHOLIPID TRANSPORT SYSTEM BINDING PROTEIN MLAD-RELATED"/>
    <property type="match status" value="1"/>
</dbReference>
<gene>
    <name evidence="3" type="ORF">FR943_22825</name>
</gene>
<accession>A0ABS6KT57</accession>
<proteinExistence type="predicted"/>
<feature type="domain" description="Mce/MlaD" evidence="1">
    <location>
        <begin position="39"/>
        <end position="118"/>
    </location>
</feature>
<dbReference type="InterPro" id="IPR003399">
    <property type="entry name" value="Mce/MlaD"/>
</dbReference>
<dbReference type="InterPro" id="IPR024516">
    <property type="entry name" value="Mce_C"/>
</dbReference>
<keyword evidence="4" id="KW-1185">Reference proteome</keyword>
<dbReference type="NCBIfam" id="TIGR00996">
    <property type="entry name" value="Mtu_fam_mce"/>
    <property type="match status" value="1"/>
</dbReference>
<evidence type="ECO:0000313" key="3">
    <source>
        <dbReference type="EMBL" id="MBU9766660.1"/>
    </source>
</evidence>
<organism evidence="3 4">
    <name type="scientific">[Mycobacterium] fortunisiensis</name>
    <dbReference type="NCBI Taxonomy" id="2600579"/>
    <lineage>
        <taxon>Bacteria</taxon>
        <taxon>Bacillati</taxon>
        <taxon>Actinomycetota</taxon>
        <taxon>Actinomycetes</taxon>
        <taxon>Mycobacteriales</taxon>
        <taxon>Mycobacteriaceae</taxon>
        <taxon>Mycolicibacterium</taxon>
    </lineage>
</organism>
<dbReference type="PANTHER" id="PTHR33371:SF17">
    <property type="entry name" value="MCE-FAMILY PROTEIN MCE1B"/>
    <property type="match status" value="1"/>
</dbReference>
<sequence length="350" mass="37251">MKRNGRWQSWAKLGAFSTTGVLSAVLVVNTLSVPVRGSTVTYQAQFSSVEGLNVGNPVTMNGIRIGRVDSIRFAPNSDGTSRADVDIEVSSDFTLTGNVTAAVRYGDMLGARYVALSDPGGAIVDVSTDEPPARLAAGGVIPLAQTSPAVDLTALLNGFKPLFDALSPDQVNTLTRGFVETFSGQAQTLTTLLTQIAAMTGSLSNNAGIFTQLIDNMSTLMHTMNSRAPQLEEMLRGLNRLSAAVASGDRQFETLIDQGNAVLATLANTVNTSSAAYGETITNLDAMLKTWQPNSDEFTKLLTRLPEFGDAINRTTSYGGFVSLYLCNFTLKVASHEANIFGYTHSEVCL</sequence>
<dbReference type="Proteomes" id="UP000812982">
    <property type="component" value="Unassembled WGS sequence"/>
</dbReference>
<feature type="domain" description="Mammalian cell entry C-terminal" evidence="2">
    <location>
        <begin position="133"/>
        <end position="308"/>
    </location>
</feature>
<dbReference type="EMBL" id="VOMB01000024">
    <property type="protein sequence ID" value="MBU9766660.1"/>
    <property type="molecule type" value="Genomic_DNA"/>
</dbReference>
<comment type="caution">
    <text evidence="3">The sequence shown here is derived from an EMBL/GenBank/DDBJ whole genome shotgun (WGS) entry which is preliminary data.</text>
</comment>
<dbReference type="InterPro" id="IPR052336">
    <property type="entry name" value="MlaD_Phospholipid_Transporter"/>
</dbReference>
<name>A0ABS6KT57_9MYCO</name>
<dbReference type="Pfam" id="PF02470">
    <property type="entry name" value="MlaD"/>
    <property type="match status" value="1"/>
</dbReference>
<dbReference type="RefSeq" id="WP_217160526.1">
    <property type="nucleotide sequence ID" value="NZ_VOMB01000024.1"/>
</dbReference>
<reference evidence="3 4" key="1">
    <citation type="journal article" date="2021" name="Sci. Rep.">
        <title>Phenotypic and genomic hallmarks of a novel, potentially pathogenic rapidly growing Mycobacterium species related to the Mycobacterium fortuitum complex.</title>
        <authorList>
            <person name="Gharbi R."/>
            <person name="Khanna V."/>
            <person name="Frigui W."/>
            <person name="Mhenni B."/>
            <person name="Brosch R."/>
            <person name="Mardassi H."/>
        </authorList>
    </citation>
    <scope>NUCLEOTIDE SEQUENCE [LARGE SCALE GENOMIC DNA]</scope>
    <source>
        <strain evidence="3 4">TNTM28</strain>
    </source>
</reference>
<protein>
    <submittedName>
        <fullName evidence="3">MCE family protein</fullName>
    </submittedName>
</protein>